<dbReference type="SMART" id="SM00034">
    <property type="entry name" value="CLECT"/>
    <property type="match status" value="1"/>
</dbReference>
<dbReference type="Proteomes" id="UP001347796">
    <property type="component" value="Unassembled WGS sequence"/>
</dbReference>
<feature type="signal peptide" evidence="2">
    <location>
        <begin position="1"/>
        <end position="17"/>
    </location>
</feature>
<dbReference type="Gene3D" id="3.10.100.10">
    <property type="entry name" value="Mannose-Binding Protein A, subunit A"/>
    <property type="match status" value="1"/>
</dbReference>
<protein>
    <recommendedName>
        <fullName evidence="3">C-type lectin domain-containing protein</fullName>
    </recommendedName>
</protein>
<dbReference type="InterPro" id="IPR050111">
    <property type="entry name" value="C-type_lectin/snaclec_domain"/>
</dbReference>
<dbReference type="PANTHER" id="PTHR22803">
    <property type="entry name" value="MANNOSE, PHOSPHOLIPASE, LECTIN RECEPTOR RELATED"/>
    <property type="match status" value="1"/>
</dbReference>
<dbReference type="Pfam" id="PF00059">
    <property type="entry name" value="Lectin_C"/>
    <property type="match status" value="1"/>
</dbReference>
<evidence type="ECO:0000259" key="3">
    <source>
        <dbReference type="PROSITE" id="PS50041"/>
    </source>
</evidence>
<evidence type="ECO:0000313" key="4">
    <source>
        <dbReference type="EMBL" id="KAK6172706.1"/>
    </source>
</evidence>
<dbReference type="InterPro" id="IPR018378">
    <property type="entry name" value="C-type_lectin_CS"/>
</dbReference>
<dbReference type="EMBL" id="JAZGQO010000011">
    <property type="protein sequence ID" value="KAK6172706.1"/>
    <property type="molecule type" value="Genomic_DNA"/>
</dbReference>
<feature type="domain" description="C-type lectin" evidence="3">
    <location>
        <begin position="15"/>
        <end position="132"/>
    </location>
</feature>
<keyword evidence="2" id="KW-0732">Signal</keyword>
<organism evidence="4 5">
    <name type="scientific">Patella caerulea</name>
    <name type="common">Rayed Mediterranean limpet</name>
    <dbReference type="NCBI Taxonomy" id="87958"/>
    <lineage>
        <taxon>Eukaryota</taxon>
        <taxon>Metazoa</taxon>
        <taxon>Spiralia</taxon>
        <taxon>Lophotrochozoa</taxon>
        <taxon>Mollusca</taxon>
        <taxon>Gastropoda</taxon>
        <taxon>Patellogastropoda</taxon>
        <taxon>Patelloidea</taxon>
        <taxon>Patellidae</taxon>
        <taxon>Patella</taxon>
    </lineage>
</organism>
<dbReference type="AlphaFoldDB" id="A0AAN8PIP9"/>
<name>A0AAN8PIP9_PATCE</name>
<feature type="chain" id="PRO_5042853740" description="C-type lectin domain-containing protein" evidence="2">
    <location>
        <begin position="18"/>
        <end position="219"/>
    </location>
</feature>
<accession>A0AAN8PIP9</accession>
<evidence type="ECO:0000313" key="5">
    <source>
        <dbReference type="Proteomes" id="UP001347796"/>
    </source>
</evidence>
<dbReference type="InterPro" id="IPR001304">
    <property type="entry name" value="C-type_lectin-like"/>
</dbReference>
<dbReference type="InterPro" id="IPR016186">
    <property type="entry name" value="C-type_lectin-like/link_sf"/>
</dbReference>
<dbReference type="CDD" id="cd00037">
    <property type="entry name" value="CLECT"/>
    <property type="match status" value="1"/>
</dbReference>
<keyword evidence="5" id="KW-1185">Reference proteome</keyword>
<gene>
    <name evidence="4" type="ORF">SNE40_016315</name>
</gene>
<sequence>MMLILVLYVLLITSVEGSNFFYHEELKTYHDARTICQSSGLDLLVLKSADEIGVLNEFLSNLSSITQHIWIGLDKYDGKNNFTWLDNREISYNNWETDEPDGWGYQHCVCIQKTNLRWNSRTCGTKMYFICGLVDENSNTITGSMLIEGPFYLLSRDTSILSNSTLTYGTKRNIRCAKYCIRHSDCKYFTLSESGCIVHIQAVENSVYTIDGMNLWTKR</sequence>
<reference evidence="4 5" key="1">
    <citation type="submission" date="2024-01" db="EMBL/GenBank/DDBJ databases">
        <title>The genome of the rayed Mediterranean limpet Patella caerulea (Linnaeus, 1758).</title>
        <authorList>
            <person name="Anh-Thu Weber A."/>
            <person name="Halstead-Nussloch G."/>
        </authorList>
    </citation>
    <scope>NUCLEOTIDE SEQUENCE [LARGE SCALE GENOMIC DNA]</scope>
    <source>
        <strain evidence="4">AATW-2023a</strain>
        <tissue evidence="4">Whole specimen</tissue>
    </source>
</reference>
<dbReference type="SUPFAM" id="SSF56436">
    <property type="entry name" value="C-type lectin-like"/>
    <property type="match status" value="1"/>
</dbReference>
<proteinExistence type="predicted"/>
<keyword evidence="1" id="KW-1015">Disulfide bond</keyword>
<comment type="caution">
    <text evidence="4">The sequence shown here is derived from an EMBL/GenBank/DDBJ whole genome shotgun (WGS) entry which is preliminary data.</text>
</comment>
<evidence type="ECO:0000256" key="1">
    <source>
        <dbReference type="ARBA" id="ARBA00023157"/>
    </source>
</evidence>
<dbReference type="PROSITE" id="PS00615">
    <property type="entry name" value="C_TYPE_LECTIN_1"/>
    <property type="match status" value="1"/>
</dbReference>
<dbReference type="PROSITE" id="PS50041">
    <property type="entry name" value="C_TYPE_LECTIN_2"/>
    <property type="match status" value="1"/>
</dbReference>
<dbReference type="InterPro" id="IPR016187">
    <property type="entry name" value="CTDL_fold"/>
</dbReference>
<evidence type="ECO:0000256" key="2">
    <source>
        <dbReference type="SAM" id="SignalP"/>
    </source>
</evidence>